<dbReference type="PANTHER" id="PTHR36513">
    <property type="entry name" value="ABC TRANSMEMBRANE TYPE-1 DOMAIN-CONTAINING PROTEIN"/>
    <property type="match status" value="1"/>
</dbReference>
<dbReference type="InterPro" id="IPR029058">
    <property type="entry name" value="AB_hydrolase_fold"/>
</dbReference>
<organism evidence="1 2">
    <name type="scientific">Aquamicrobium zhengzhouense</name>
    <dbReference type="NCBI Taxonomy" id="2781738"/>
    <lineage>
        <taxon>Bacteria</taxon>
        <taxon>Pseudomonadati</taxon>
        <taxon>Pseudomonadota</taxon>
        <taxon>Alphaproteobacteria</taxon>
        <taxon>Hyphomicrobiales</taxon>
        <taxon>Phyllobacteriaceae</taxon>
        <taxon>Aquamicrobium</taxon>
    </lineage>
</organism>
<dbReference type="PIRSF" id="PIRSF033909">
    <property type="entry name" value="UCP033909"/>
    <property type="match status" value="1"/>
</dbReference>
<proteinExistence type="predicted"/>
<keyword evidence="1" id="KW-0378">Hydrolase</keyword>
<dbReference type="PANTHER" id="PTHR36513:SF1">
    <property type="entry name" value="TRANSMEMBRANE PROTEIN"/>
    <property type="match status" value="1"/>
</dbReference>
<dbReference type="RefSeq" id="WP_198476077.1">
    <property type="nucleotide sequence ID" value="NZ_JADGMQ010000004.1"/>
</dbReference>
<evidence type="ECO:0000313" key="2">
    <source>
        <dbReference type="Proteomes" id="UP000601789"/>
    </source>
</evidence>
<accession>A0ABS0SDE2</accession>
<dbReference type="Proteomes" id="UP000601789">
    <property type="component" value="Unassembled WGS sequence"/>
</dbReference>
<dbReference type="InterPro" id="IPR014586">
    <property type="entry name" value="UCP033909"/>
</dbReference>
<gene>
    <name evidence="1" type="ORF">IOD40_08315</name>
</gene>
<sequence length="390" mass="41854">MSHEYGLTFRVLMVITLSLGLAGCAARSHSLYDAVPAEANAIAAEHSILIATSRGKAENAAEVFDGTRAEDLSYARVNITIPAVHKSGALEQPRAGGERDASLHFAAREVAVYRDGTEFNKVLKERLKKTDGRALVFIHGYRTPFDGSIYRMAQIIHDSGYKGTPVLFSWASTGRTVDYIYDNNSATVARDGLERTLRHLREAGATRIDIVAHSMGNWVTMEALRQLAISGEKQSSLGLGDVVLASPDIDVDVFKSQLRRIGKPERPFIVLISRDDRALLLSSIIAGSKPRVGDYDGDQSLAELGVIAVDVSQLSSGDSLNHARFADNPLLIQLLGDRLNAGDDFGANSDQIAQNIGKLTQGVGRTLGSAAEIVITTPFEVINIAVGGGG</sequence>
<dbReference type="SUPFAM" id="SSF53474">
    <property type="entry name" value="alpha/beta-Hydrolases"/>
    <property type="match status" value="1"/>
</dbReference>
<comment type="caution">
    <text evidence="1">The sequence shown here is derived from an EMBL/GenBank/DDBJ whole genome shotgun (WGS) entry which is preliminary data.</text>
</comment>
<dbReference type="GO" id="GO:0016787">
    <property type="term" value="F:hydrolase activity"/>
    <property type="evidence" value="ECO:0007669"/>
    <property type="project" value="UniProtKB-KW"/>
</dbReference>
<keyword evidence="2" id="KW-1185">Reference proteome</keyword>
<evidence type="ECO:0000313" key="1">
    <source>
        <dbReference type="EMBL" id="MBI1620665.1"/>
    </source>
</evidence>
<dbReference type="InterPro" id="IPR010297">
    <property type="entry name" value="DUF900_hydrolase"/>
</dbReference>
<dbReference type="Gene3D" id="3.40.50.1820">
    <property type="entry name" value="alpha/beta hydrolase"/>
    <property type="match status" value="1"/>
</dbReference>
<dbReference type="EMBL" id="JADGMQ010000004">
    <property type="protein sequence ID" value="MBI1620665.1"/>
    <property type="molecule type" value="Genomic_DNA"/>
</dbReference>
<name>A0ABS0SDE2_9HYPH</name>
<protein>
    <submittedName>
        <fullName evidence="1">Alpha/beta hydrolase</fullName>
    </submittedName>
</protein>
<reference evidence="1 2" key="1">
    <citation type="submission" date="2020-10" db="EMBL/GenBank/DDBJ databases">
        <title>Aquamicrobium zhengzhouensis sp. nov., a exopolysaccharide producing bacterium isolated from farmland soil.</title>
        <authorList>
            <person name="Wang X."/>
        </authorList>
    </citation>
    <scope>NUCLEOTIDE SEQUENCE [LARGE SCALE GENOMIC DNA]</scope>
    <source>
        <strain evidence="2">cd-1</strain>
    </source>
</reference>
<dbReference type="Pfam" id="PF05990">
    <property type="entry name" value="DUF900"/>
    <property type="match status" value="1"/>
</dbReference>